<evidence type="ECO:0000313" key="9">
    <source>
        <dbReference type="Proteomes" id="UP001172673"/>
    </source>
</evidence>
<dbReference type="GO" id="GO:0005886">
    <property type="term" value="C:plasma membrane"/>
    <property type="evidence" value="ECO:0007669"/>
    <property type="project" value="TreeGrafter"/>
</dbReference>
<dbReference type="PROSITE" id="PS50850">
    <property type="entry name" value="MFS"/>
    <property type="match status" value="1"/>
</dbReference>
<feature type="transmembrane region" description="Helical" evidence="6">
    <location>
        <begin position="210"/>
        <end position="228"/>
    </location>
</feature>
<evidence type="ECO:0000256" key="3">
    <source>
        <dbReference type="ARBA" id="ARBA00022989"/>
    </source>
</evidence>
<protein>
    <recommendedName>
        <fullName evidence="7">Major facilitator superfamily (MFS) profile domain-containing protein</fullName>
    </recommendedName>
</protein>
<evidence type="ECO:0000259" key="7">
    <source>
        <dbReference type="PROSITE" id="PS50850"/>
    </source>
</evidence>
<dbReference type="InterPro" id="IPR020846">
    <property type="entry name" value="MFS_dom"/>
</dbReference>
<accession>A0AA39CPX0</accession>
<dbReference type="PANTHER" id="PTHR23502:SF181">
    <property type="entry name" value="MAJOR FACILITATOR SUPERFAMILY (MFS) PROFILE DOMAIN-CONTAINING PROTEIN"/>
    <property type="match status" value="1"/>
</dbReference>
<feature type="region of interest" description="Disordered" evidence="5">
    <location>
        <begin position="1"/>
        <end position="37"/>
    </location>
</feature>
<dbReference type="AlphaFoldDB" id="A0AA39CPX0"/>
<keyword evidence="4 6" id="KW-0472">Membrane</keyword>
<comment type="subcellular location">
    <subcellularLocation>
        <location evidence="1">Membrane</location>
        <topology evidence="1">Multi-pass membrane protein</topology>
    </subcellularLocation>
</comment>
<evidence type="ECO:0000256" key="1">
    <source>
        <dbReference type="ARBA" id="ARBA00004141"/>
    </source>
</evidence>
<feature type="domain" description="Major facilitator superfamily (MFS) profile" evidence="7">
    <location>
        <begin position="51"/>
        <end position="357"/>
    </location>
</feature>
<evidence type="ECO:0000256" key="4">
    <source>
        <dbReference type="ARBA" id="ARBA00023136"/>
    </source>
</evidence>
<organism evidence="8 9">
    <name type="scientific">Cladophialophora chaetospira</name>
    <dbReference type="NCBI Taxonomy" id="386627"/>
    <lineage>
        <taxon>Eukaryota</taxon>
        <taxon>Fungi</taxon>
        <taxon>Dikarya</taxon>
        <taxon>Ascomycota</taxon>
        <taxon>Pezizomycotina</taxon>
        <taxon>Eurotiomycetes</taxon>
        <taxon>Chaetothyriomycetidae</taxon>
        <taxon>Chaetothyriales</taxon>
        <taxon>Herpotrichiellaceae</taxon>
        <taxon>Cladophialophora</taxon>
    </lineage>
</organism>
<keyword evidence="9" id="KW-1185">Reference proteome</keyword>
<reference evidence="8" key="1">
    <citation type="submission" date="2022-10" db="EMBL/GenBank/DDBJ databases">
        <title>Culturing micro-colonial fungi from biological soil crusts in the Mojave desert and describing Neophaeococcomyces mojavensis, and introducing the new genera and species Taxawa tesnikishii.</title>
        <authorList>
            <person name="Kurbessoian T."/>
            <person name="Stajich J.E."/>
        </authorList>
    </citation>
    <scope>NUCLEOTIDE SEQUENCE</scope>
    <source>
        <strain evidence="8">TK_41</strain>
    </source>
</reference>
<gene>
    <name evidence="8" type="ORF">H2200_001712</name>
</gene>
<evidence type="ECO:0000256" key="6">
    <source>
        <dbReference type="SAM" id="Phobius"/>
    </source>
</evidence>
<feature type="transmembrane region" description="Helical" evidence="6">
    <location>
        <begin position="49"/>
        <end position="76"/>
    </location>
</feature>
<sequence length="357" mass="39102">MYSAEKSEKMHAENDISEVEHKGQELDQDTTSDSQDPHDPLTWSIFRKLTILLVVGLWILLGTSNIIIVAPALQTIPLEFNSSFDTSTYLVGGPLLAYGISSFLWVPVGNRYGVRLVFVVAAVAAACMDCWAAKATSFGSLVAARTLASFFYAPPETLAPQLVGDVFHLKDRAKAMTWIGILQASGFSGGPLVGGFIIQDPSLGWRWVEWILAIITFGIAIAIIFLVPETQYTADASRTYSIRSWKDGLRFWPVSGGGKPKDHSISFAYLLDVYEAKMDTVMVIDNGMKNLAAFGISYAIVPWNTSAGYTVPFVVMAVILLVAHLLMAVVYFKGEAMREWTARRFVSAGATHHGDAF</sequence>
<feature type="transmembrane region" description="Helical" evidence="6">
    <location>
        <begin position="311"/>
        <end position="332"/>
    </location>
</feature>
<name>A0AA39CPX0_9EURO</name>
<evidence type="ECO:0000313" key="8">
    <source>
        <dbReference type="EMBL" id="KAJ9615637.1"/>
    </source>
</evidence>
<proteinExistence type="predicted"/>
<keyword evidence="2 6" id="KW-0812">Transmembrane</keyword>
<dbReference type="SUPFAM" id="SSF103473">
    <property type="entry name" value="MFS general substrate transporter"/>
    <property type="match status" value="1"/>
</dbReference>
<dbReference type="InterPro" id="IPR036259">
    <property type="entry name" value="MFS_trans_sf"/>
</dbReference>
<dbReference type="Proteomes" id="UP001172673">
    <property type="component" value="Unassembled WGS sequence"/>
</dbReference>
<dbReference type="Gene3D" id="1.20.1720.10">
    <property type="entry name" value="Multidrug resistance protein D"/>
    <property type="match status" value="1"/>
</dbReference>
<dbReference type="InterPro" id="IPR011701">
    <property type="entry name" value="MFS"/>
</dbReference>
<feature type="transmembrane region" description="Helical" evidence="6">
    <location>
        <begin position="88"/>
        <end position="106"/>
    </location>
</feature>
<feature type="transmembrane region" description="Helical" evidence="6">
    <location>
        <begin position="175"/>
        <end position="198"/>
    </location>
</feature>
<comment type="caution">
    <text evidence="8">The sequence shown here is derived from an EMBL/GenBank/DDBJ whole genome shotgun (WGS) entry which is preliminary data.</text>
</comment>
<evidence type="ECO:0000256" key="2">
    <source>
        <dbReference type="ARBA" id="ARBA00022692"/>
    </source>
</evidence>
<feature type="transmembrane region" description="Helical" evidence="6">
    <location>
        <begin position="112"/>
        <end position="131"/>
    </location>
</feature>
<keyword evidence="3 6" id="KW-1133">Transmembrane helix</keyword>
<evidence type="ECO:0000256" key="5">
    <source>
        <dbReference type="SAM" id="MobiDB-lite"/>
    </source>
</evidence>
<dbReference type="PANTHER" id="PTHR23502">
    <property type="entry name" value="MAJOR FACILITATOR SUPERFAMILY"/>
    <property type="match status" value="1"/>
</dbReference>
<dbReference type="EMBL" id="JAPDRK010000002">
    <property type="protein sequence ID" value="KAJ9615637.1"/>
    <property type="molecule type" value="Genomic_DNA"/>
</dbReference>
<feature type="compositionally biased region" description="Basic and acidic residues" evidence="5">
    <location>
        <begin position="1"/>
        <end position="25"/>
    </location>
</feature>
<dbReference type="GO" id="GO:0022857">
    <property type="term" value="F:transmembrane transporter activity"/>
    <property type="evidence" value="ECO:0007669"/>
    <property type="project" value="InterPro"/>
</dbReference>
<dbReference type="Pfam" id="PF07690">
    <property type="entry name" value="MFS_1"/>
    <property type="match status" value="1"/>
</dbReference>